<feature type="region of interest" description="Disordered" evidence="1">
    <location>
        <begin position="45"/>
        <end position="65"/>
    </location>
</feature>
<dbReference type="InterPro" id="IPR018247">
    <property type="entry name" value="EF_Hand_1_Ca_BS"/>
</dbReference>
<dbReference type="Proteomes" id="UP000553632">
    <property type="component" value="Unassembled WGS sequence"/>
</dbReference>
<feature type="non-terminal residue" evidence="2">
    <location>
        <position position="151"/>
    </location>
</feature>
<reference evidence="2 3" key="1">
    <citation type="submission" date="2020-04" db="EMBL/GenBank/DDBJ databases">
        <title>Perkinsus olseni comparative genomics.</title>
        <authorList>
            <person name="Bogema D.R."/>
        </authorList>
    </citation>
    <scope>NUCLEOTIDE SEQUENCE [LARGE SCALE GENOMIC DNA]</scope>
    <source>
        <strain evidence="2 3">ATCC PRA-207</strain>
    </source>
</reference>
<evidence type="ECO:0000313" key="3">
    <source>
        <dbReference type="Proteomes" id="UP000553632"/>
    </source>
</evidence>
<proteinExistence type="predicted"/>
<comment type="caution">
    <text evidence="2">The sequence shown here is derived from an EMBL/GenBank/DDBJ whole genome shotgun (WGS) entry which is preliminary data.</text>
</comment>
<gene>
    <name evidence="2" type="ORF">FOZ63_015525</name>
</gene>
<evidence type="ECO:0000256" key="1">
    <source>
        <dbReference type="SAM" id="MobiDB-lite"/>
    </source>
</evidence>
<sequence length="151" mass="16474">RIEIGRRGGMVWVEVLTSCTDTKLVPVVKLCGAVTQVDVLPPAPSIPEDLPPSSAGVSAEKSGSGNAKVKGRRLAMKVVVDFVFGVSVAFLQRVVCALQPSPHQLRGLPFMEATTRLIRDFGHLPDFYYYDSDRSGSISRAELLDFVIDRE</sequence>
<evidence type="ECO:0000313" key="2">
    <source>
        <dbReference type="EMBL" id="KAF4716591.1"/>
    </source>
</evidence>
<dbReference type="PROSITE" id="PS00018">
    <property type="entry name" value="EF_HAND_1"/>
    <property type="match status" value="1"/>
</dbReference>
<organism evidence="2 3">
    <name type="scientific">Perkinsus olseni</name>
    <name type="common">Perkinsus atlanticus</name>
    <dbReference type="NCBI Taxonomy" id="32597"/>
    <lineage>
        <taxon>Eukaryota</taxon>
        <taxon>Sar</taxon>
        <taxon>Alveolata</taxon>
        <taxon>Perkinsozoa</taxon>
        <taxon>Perkinsea</taxon>
        <taxon>Perkinsida</taxon>
        <taxon>Perkinsidae</taxon>
        <taxon>Perkinsus</taxon>
    </lineage>
</organism>
<protein>
    <submittedName>
        <fullName evidence="2">Uncharacterized protein</fullName>
    </submittedName>
</protein>
<dbReference type="AlphaFoldDB" id="A0A7J6R8G6"/>
<accession>A0A7J6R8G6</accession>
<dbReference type="EMBL" id="JABANO010027587">
    <property type="protein sequence ID" value="KAF4716591.1"/>
    <property type="molecule type" value="Genomic_DNA"/>
</dbReference>
<name>A0A7J6R8G6_PEROL</name>
<feature type="non-terminal residue" evidence="2">
    <location>
        <position position="1"/>
    </location>
</feature>
<keyword evidence="3" id="KW-1185">Reference proteome</keyword>